<feature type="transmembrane region" description="Helical" evidence="1">
    <location>
        <begin position="33"/>
        <end position="49"/>
    </location>
</feature>
<keyword evidence="1" id="KW-0812">Transmembrane</keyword>
<keyword evidence="1" id="KW-1133">Transmembrane helix</keyword>
<evidence type="ECO:0000313" key="2">
    <source>
        <dbReference type="EMBL" id="EKJ92089.1"/>
    </source>
</evidence>
<dbReference type="EMBL" id="AGXW01000002">
    <property type="protein sequence ID" value="EKJ92089.1"/>
    <property type="molecule type" value="Genomic_DNA"/>
</dbReference>
<dbReference type="AlphaFoldDB" id="K5CF25"/>
<gene>
    <name evidence="2" type="ORF">HMPREF1057_00924</name>
</gene>
<feature type="transmembrane region" description="Helical" evidence="1">
    <location>
        <begin position="56"/>
        <end position="73"/>
    </location>
</feature>
<comment type="caution">
    <text evidence="2">The sequence shown here is derived from an EMBL/GenBank/DDBJ whole genome shotgun (WGS) entry which is preliminary data.</text>
</comment>
<accession>K5CF25</accession>
<dbReference type="Proteomes" id="UP000007995">
    <property type="component" value="Unassembled WGS sequence"/>
</dbReference>
<sequence length="79" mass="9527">MILLALTGRFSLETLFMLEGIFPINNEIINTPLWFLYALFWMSLLYYIIRRYFQNDLLIILICLLINVLHYILKENNIL</sequence>
<name>K5CF25_9BACE</name>
<evidence type="ECO:0000313" key="3">
    <source>
        <dbReference type="Proteomes" id="UP000007995"/>
    </source>
</evidence>
<evidence type="ECO:0000256" key="1">
    <source>
        <dbReference type="SAM" id="Phobius"/>
    </source>
</evidence>
<organism evidence="2 3">
    <name type="scientific">Bacteroides finegoldii CL09T03C10</name>
    <dbReference type="NCBI Taxonomy" id="997888"/>
    <lineage>
        <taxon>Bacteria</taxon>
        <taxon>Pseudomonadati</taxon>
        <taxon>Bacteroidota</taxon>
        <taxon>Bacteroidia</taxon>
        <taxon>Bacteroidales</taxon>
        <taxon>Bacteroidaceae</taxon>
        <taxon>Bacteroides</taxon>
    </lineage>
</organism>
<reference evidence="2 3" key="1">
    <citation type="submission" date="2012-02" db="EMBL/GenBank/DDBJ databases">
        <title>The Genome Sequence of Bacteroides finegoldii CL09T03C10.</title>
        <authorList>
            <consortium name="The Broad Institute Genome Sequencing Platform"/>
            <person name="Earl A."/>
            <person name="Ward D."/>
            <person name="Feldgarden M."/>
            <person name="Gevers D."/>
            <person name="Zitomersky N.L."/>
            <person name="Coyne M.J."/>
            <person name="Comstock L.E."/>
            <person name="Young S.K."/>
            <person name="Zeng Q."/>
            <person name="Gargeya S."/>
            <person name="Fitzgerald M."/>
            <person name="Haas B."/>
            <person name="Abouelleil A."/>
            <person name="Alvarado L."/>
            <person name="Arachchi H.M."/>
            <person name="Berlin A."/>
            <person name="Chapman S.B."/>
            <person name="Gearin G."/>
            <person name="Goldberg J."/>
            <person name="Griggs A."/>
            <person name="Gujja S."/>
            <person name="Hansen M."/>
            <person name="Heiman D."/>
            <person name="Howarth C."/>
            <person name="Larimer J."/>
            <person name="Lui A."/>
            <person name="MacDonald P.J.P."/>
            <person name="McCowen C."/>
            <person name="Montmayeur A."/>
            <person name="Murphy C."/>
            <person name="Neiman D."/>
            <person name="Pearson M."/>
            <person name="Priest M."/>
            <person name="Roberts A."/>
            <person name="Saif S."/>
            <person name="Shea T."/>
            <person name="Sisk P."/>
            <person name="Stolte C."/>
            <person name="Sykes S."/>
            <person name="Wortman J."/>
            <person name="Nusbaum C."/>
            <person name="Birren B."/>
        </authorList>
    </citation>
    <scope>NUCLEOTIDE SEQUENCE [LARGE SCALE GENOMIC DNA]</scope>
    <source>
        <strain evidence="2 3">CL09T03C10</strain>
    </source>
</reference>
<dbReference type="HOGENOM" id="CLU_2598672_0_0_10"/>
<keyword evidence="1" id="KW-0472">Membrane</keyword>
<protein>
    <submittedName>
        <fullName evidence="2">Uncharacterized protein</fullName>
    </submittedName>
</protein>
<proteinExistence type="predicted"/>